<keyword evidence="1" id="KW-0805">Transcription regulation</keyword>
<evidence type="ECO:0000259" key="5">
    <source>
        <dbReference type="PROSITE" id="PS51078"/>
    </source>
</evidence>
<dbReference type="PROSITE" id="PS51077">
    <property type="entry name" value="HTH_ICLR"/>
    <property type="match status" value="1"/>
</dbReference>
<dbReference type="GO" id="GO:0045892">
    <property type="term" value="P:negative regulation of DNA-templated transcription"/>
    <property type="evidence" value="ECO:0007669"/>
    <property type="project" value="TreeGrafter"/>
</dbReference>
<evidence type="ECO:0000256" key="3">
    <source>
        <dbReference type="ARBA" id="ARBA00023163"/>
    </source>
</evidence>
<dbReference type="SUPFAM" id="SSF46785">
    <property type="entry name" value="Winged helix' DNA-binding domain"/>
    <property type="match status" value="1"/>
</dbReference>
<dbReference type="PANTHER" id="PTHR30136:SF33">
    <property type="entry name" value="TRANSCRIPTIONAL REGULATORY PROTEIN"/>
    <property type="match status" value="1"/>
</dbReference>
<gene>
    <name evidence="6" type="ORF">CR159_07855</name>
</gene>
<dbReference type="InterPro" id="IPR036388">
    <property type="entry name" value="WH-like_DNA-bd_sf"/>
</dbReference>
<keyword evidence="7" id="KW-1185">Reference proteome</keyword>
<dbReference type="InterPro" id="IPR029016">
    <property type="entry name" value="GAF-like_dom_sf"/>
</dbReference>
<dbReference type="RefSeq" id="WP_102073468.1">
    <property type="nucleotide sequence ID" value="NZ_PDNW01000005.1"/>
</dbReference>
<keyword evidence="3" id="KW-0804">Transcription</keyword>
<evidence type="ECO:0000256" key="1">
    <source>
        <dbReference type="ARBA" id="ARBA00023015"/>
    </source>
</evidence>
<dbReference type="PANTHER" id="PTHR30136">
    <property type="entry name" value="HELIX-TURN-HELIX TRANSCRIPTIONAL REGULATOR, ICLR FAMILY"/>
    <property type="match status" value="1"/>
</dbReference>
<feature type="domain" description="HTH iclR-type" evidence="4">
    <location>
        <begin position="13"/>
        <end position="75"/>
    </location>
</feature>
<dbReference type="InterPro" id="IPR014757">
    <property type="entry name" value="Tscrpt_reg_IclR_C"/>
</dbReference>
<name>A0A2N4U5R0_9BURK</name>
<dbReference type="Proteomes" id="UP000234190">
    <property type="component" value="Unassembled WGS sequence"/>
</dbReference>
<dbReference type="InterPro" id="IPR050707">
    <property type="entry name" value="HTH_MetabolicPath_Reg"/>
</dbReference>
<reference evidence="6 7" key="1">
    <citation type="submission" date="2017-10" db="EMBL/GenBank/DDBJ databases">
        <title>Two draft genome sequences of Pusillimonas sp. strains isolated from a nitrate- and radionuclide-contaminated groundwater in Russia.</title>
        <authorList>
            <person name="Grouzdev D.S."/>
            <person name="Tourova T.P."/>
            <person name="Goeva M.A."/>
            <person name="Babich T.L."/>
            <person name="Sokolova D.S."/>
            <person name="Abdullin R."/>
            <person name="Poltaraus A.B."/>
            <person name="Toshchakov S.V."/>
            <person name="Nazina T.N."/>
        </authorList>
    </citation>
    <scope>NUCLEOTIDE SEQUENCE [LARGE SCALE GENOMIC DNA]</scope>
    <source>
        <strain evidence="6 7">JR1/69-3-13</strain>
    </source>
</reference>
<evidence type="ECO:0000313" key="6">
    <source>
        <dbReference type="EMBL" id="PLC50365.1"/>
    </source>
</evidence>
<accession>A0A2N4U5R0</accession>
<keyword evidence="2" id="KW-0238">DNA-binding</keyword>
<dbReference type="Pfam" id="PF01614">
    <property type="entry name" value="IclR_C"/>
    <property type="match status" value="1"/>
</dbReference>
<dbReference type="GO" id="GO:0003677">
    <property type="term" value="F:DNA binding"/>
    <property type="evidence" value="ECO:0007669"/>
    <property type="project" value="UniProtKB-KW"/>
</dbReference>
<dbReference type="InterPro" id="IPR036390">
    <property type="entry name" value="WH_DNA-bd_sf"/>
</dbReference>
<evidence type="ECO:0000256" key="2">
    <source>
        <dbReference type="ARBA" id="ARBA00023125"/>
    </source>
</evidence>
<proteinExistence type="predicted"/>
<dbReference type="PROSITE" id="PS51078">
    <property type="entry name" value="ICLR_ED"/>
    <property type="match status" value="1"/>
</dbReference>
<feature type="domain" description="IclR-ED" evidence="5">
    <location>
        <begin position="76"/>
        <end position="259"/>
    </location>
</feature>
<evidence type="ECO:0000259" key="4">
    <source>
        <dbReference type="PROSITE" id="PS51077"/>
    </source>
</evidence>
<dbReference type="Gene3D" id="3.30.450.40">
    <property type="match status" value="1"/>
</dbReference>
<dbReference type="AlphaFoldDB" id="A0A2N4U5R0"/>
<dbReference type="SUPFAM" id="SSF55781">
    <property type="entry name" value="GAF domain-like"/>
    <property type="match status" value="1"/>
</dbReference>
<dbReference type="GO" id="GO:0003700">
    <property type="term" value="F:DNA-binding transcription factor activity"/>
    <property type="evidence" value="ECO:0007669"/>
    <property type="project" value="TreeGrafter"/>
</dbReference>
<organism evidence="6 7">
    <name type="scientific">Pollutimonas subterranea</name>
    <dbReference type="NCBI Taxonomy" id="2045210"/>
    <lineage>
        <taxon>Bacteria</taxon>
        <taxon>Pseudomonadati</taxon>
        <taxon>Pseudomonadota</taxon>
        <taxon>Betaproteobacteria</taxon>
        <taxon>Burkholderiales</taxon>
        <taxon>Alcaligenaceae</taxon>
        <taxon>Pollutimonas</taxon>
    </lineage>
</organism>
<dbReference type="EMBL" id="PDNW01000005">
    <property type="protein sequence ID" value="PLC50365.1"/>
    <property type="molecule type" value="Genomic_DNA"/>
</dbReference>
<evidence type="ECO:0000313" key="7">
    <source>
        <dbReference type="Proteomes" id="UP000234190"/>
    </source>
</evidence>
<dbReference type="Pfam" id="PF09339">
    <property type="entry name" value="HTH_IclR"/>
    <property type="match status" value="1"/>
</dbReference>
<dbReference type="Gene3D" id="1.10.10.10">
    <property type="entry name" value="Winged helix-like DNA-binding domain superfamily/Winged helix DNA-binding domain"/>
    <property type="match status" value="1"/>
</dbReference>
<dbReference type="InterPro" id="IPR005471">
    <property type="entry name" value="Tscrpt_reg_IclR_N"/>
</dbReference>
<protein>
    <submittedName>
        <fullName evidence="6">IclR family transcriptional regulator</fullName>
    </submittedName>
</protein>
<dbReference type="OrthoDB" id="5401369at2"/>
<comment type="caution">
    <text evidence="6">The sequence shown here is derived from an EMBL/GenBank/DDBJ whole genome shotgun (WGS) entry which is preliminary data.</text>
</comment>
<sequence length="261" mass="28610">MQALNKRKDPQFASTLAQGIDVLACFQAGEISLGNKDFAERTGLSRSTVARLTHTLLELGYLRRDPGGRRYRPGAALLVASYPLLASLQIRQIARPLMIRLAAEINGAVSLVIRDRQQMVYVETARANEALHTHPDIGASLPMLSTAAGKAWLCRASAEERAVVLNQIRLKEPGHYARHAAAIDETLLSFEKLGYCGNNAQWYPQAYGFAVPMSRAVDSNLFVFNSGVPVGEGSFHERAAQIGPKLFALVQGIENMLGFRY</sequence>
<dbReference type="SMART" id="SM00346">
    <property type="entry name" value="HTH_ICLR"/>
    <property type="match status" value="1"/>
</dbReference>